<dbReference type="PANTHER" id="PTHR41328">
    <property type="entry name" value="TERMINASE SMALL SUBUNIT-RELATED"/>
    <property type="match status" value="1"/>
</dbReference>
<dbReference type="GO" id="GO:0051276">
    <property type="term" value="P:chromosome organization"/>
    <property type="evidence" value="ECO:0007669"/>
    <property type="project" value="InterPro"/>
</dbReference>
<dbReference type="InterPro" id="IPR052404">
    <property type="entry name" value="SPP1-like_terminase"/>
</dbReference>
<gene>
    <name evidence="3" type="ORF">LACPI_2154</name>
</gene>
<dbReference type="RefSeq" id="WP_047916337.1">
    <property type="nucleotide sequence ID" value="NZ_LN774769.1"/>
</dbReference>
<dbReference type="PANTHER" id="PTHR41328:SF2">
    <property type="entry name" value="TERMINASE SMALL SUBUNIT"/>
    <property type="match status" value="1"/>
</dbReference>
<dbReference type="Pfam" id="PF03592">
    <property type="entry name" value="Terminase_2"/>
    <property type="match status" value="1"/>
</dbReference>
<reference evidence="4" key="1">
    <citation type="submission" date="2015-01" db="EMBL/GenBank/DDBJ databases">
        <authorList>
            <person name="Andreevskaya M."/>
        </authorList>
    </citation>
    <scope>NUCLEOTIDE SEQUENCE [LARGE SCALE GENOMIC DNA]</scope>
    <source>
        <strain evidence="4">MKFS47</strain>
    </source>
</reference>
<proteinExistence type="predicted"/>
<name>A0A0D6DZD8_9LACT</name>
<dbReference type="InterPro" id="IPR038713">
    <property type="entry name" value="Terminase_Gp1_N_sf"/>
</dbReference>
<evidence type="ECO:0000256" key="2">
    <source>
        <dbReference type="ARBA" id="ARBA00023219"/>
    </source>
</evidence>
<dbReference type="EMBL" id="LN774769">
    <property type="protein sequence ID" value="CEN29354.1"/>
    <property type="molecule type" value="Genomic_DNA"/>
</dbReference>
<evidence type="ECO:0000313" key="3">
    <source>
        <dbReference type="EMBL" id="CEN29354.1"/>
    </source>
</evidence>
<accession>A0A0D6DZD8</accession>
<dbReference type="HOGENOM" id="CLU_064914_5_2_9"/>
<keyword evidence="2" id="KW-0231">Viral genome packaging</keyword>
<evidence type="ECO:0000313" key="4">
    <source>
        <dbReference type="Proteomes" id="UP000033166"/>
    </source>
</evidence>
<sequence>MGKLSLKQQIFADEYIITGNAYQSAIKAGYSKKYAKAQSHKLLENVGIKSYITKRLAELKKERTLTMEEAIELTSSIARGEPQHFEKVVRDAETNEILEHEVSEYSAGFKERNQALEHFYKINAAFVDKQQIEVTEVPVFLDDLSDPDG</sequence>
<keyword evidence="1" id="KW-1188">Viral release from host cell</keyword>
<protein>
    <submittedName>
        <fullName evidence="3">Phage terminase small subunit</fullName>
    </submittedName>
</protein>
<dbReference type="AlphaFoldDB" id="A0A0D6DZD8"/>
<dbReference type="InterPro" id="IPR005335">
    <property type="entry name" value="Terminase_ssu"/>
</dbReference>
<dbReference type="Gene3D" id="1.10.10.1400">
    <property type="entry name" value="Terminase, small subunit, N-terminal DNA-binding domain, HTH motif"/>
    <property type="match status" value="1"/>
</dbReference>
<organism evidence="3 4">
    <name type="scientific">Pseudolactococcus piscium MKFS47</name>
    <dbReference type="NCBI Taxonomy" id="297352"/>
    <lineage>
        <taxon>Bacteria</taxon>
        <taxon>Bacillati</taxon>
        <taxon>Bacillota</taxon>
        <taxon>Bacilli</taxon>
        <taxon>Lactobacillales</taxon>
        <taxon>Streptococcaceae</taxon>
        <taxon>Pseudolactococcus</taxon>
    </lineage>
</organism>
<dbReference type="KEGG" id="lpk:LACPI_2154"/>
<dbReference type="Proteomes" id="UP000033166">
    <property type="component" value="Chromosome I"/>
</dbReference>
<evidence type="ECO:0000256" key="1">
    <source>
        <dbReference type="ARBA" id="ARBA00022612"/>
    </source>
</evidence>